<dbReference type="InterPro" id="IPR035911">
    <property type="entry name" value="MurE/MurF_N"/>
</dbReference>
<keyword evidence="7" id="KW-0963">Cytoplasm</keyword>
<evidence type="ECO:0000256" key="4">
    <source>
        <dbReference type="ARBA" id="ARBA00022984"/>
    </source>
</evidence>
<dbReference type="Pfam" id="PF01225">
    <property type="entry name" value="Mur_ligase"/>
    <property type="match status" value="1"/>
</dbReference>
<dbReference type="PANTHER" id="PTHR23135">
    <property type="entry name" value="MUR LIGASE FAMILY MEMBER"/>
    <property type="match status" value="1"/>
</dbReference>
<protein>
    <recommendedName>
        <fullName evidence="7">UDP-N-acetylmuramoyl-L-alanyl-D-glutamate--2,6-diaminopimelate ligase</fullName>
        <ecNumber evidence="7">6.3.2.13</ecNumber>
    </recommendedName>
    <alternativeName>
        <fullName evidence="7">Meso-A2pm-adding enzyme</fullName>
    </alternativeName>
    <alternativeName>
        <fullName evidence="7">Meso-diaminopimelate-adding enzyme</fullName>
    </alternativeName>
    <alternativeName>
        <fullName evidence="7">UDP-MurNAc-L-Ala-D-Glu:meso-diaminopimelate ligase</fullName>
    </alternativeName>
    <alternativeName>
        <fullName evidence="7">UDP-MurNAc-tripeptide synthetase</fullName>
    </alternativeName>
    <alternativeName>
        <fullName evidence="7">UDP-N-acetylmuramyl-tripeptide synthetase</fullName>
    </alternativeName>
</protein>
<keyword evidence="3 7" id="KW-0133">Cell shape</keyword>
<dbReference type="GO" id="GO:0051301">
    <property type="term" value="P:cell division"/>
    <property type="evidence" value="ECO:0007669"/>
    <property type="project" value="UniProtKB-KW"/>
</dbReference>
<evidence type="ECO:0000256" key="5">
    <source>
        <dbReference type="ARBA" id="ARBA00023306"/>
    </source>
</evidence>
<dbReference type="NCBIfam" id="TIGR01085">
    <property type="entry name" value="murE"/>
    <property type="match status" value="1"/>
</dbReference>
<dbReference type="InterPro" id="IPR036615">
    <property type="entry name" value="Mur_ligase_C_dom_sf"/>
</dbReference>
<keyword evidence="4 7" id="KW-0573">Peptidoglycan synthesis</keyword>
<feature type="short sequence motif" description="Meso-diaminopimelate recognition motif" evidence="7">
    <location>
        <begin position="414"/>
        <end position="417"/>
    </location>
</feature>
<feature type="binding site" evidence="7">
    <location>
        <position position="469"/>
    </location>
    <ligand>
        <name>meso-2,6-diaminopimelate</name>
        <dbReference type="ChEBI" id="CHEBI:57791"/>
    </ligand>
</feature>
<evidence type="ECO:0000259" key="9">
    <source>
        <dbReference type="Pfam" id="PF01225"/>
    </source>
</evidence>
<feature type="binding site" evidence="7">
    <location>
        <position position="465"/>
    </location>
    <ligand>
        <name>meso-2,6-diaminopimelate</name>
        <dbReference type="ChEBI" id="CHEBI:57791"/>
    </ligand>
</feature>
<keyword evidence="7" id="KW-0067">ATP-binding</keyword>
<dbReference type="GO" id="GO:0008360">
    <property type="term" value="P:regulation of cell shape"/>
    <property type="evidence" value="ECO:0007669"/>
    <property type="project" value="UniProtKB-KW"/>
</dbReference>
<dbReference type="InterPro" id="IPR036565">
    <property type="entry name" value="Mur-like_cat_sf"/>
</dbReference>
<dbReference type="GO" id="GO:0008765">
    <property type="term" value="F:UDP-N-acetylmuramoylalanyl-D-glutamate-2,6-diaminopimelate ligase activity"/>
    <property type="evidence" value="ECO:0007669"/>
    <property type="project" value="UniProtKB-UniRule"/>
</dbReference>
<dbReference type="GO" id="GO:0000287">
    <property type="term" value="F:magnesium ion binding"/>
    <property type="evidence" value="ECO:0007669"/>
    <property type="project" value="UniProtKB-UniRule"/>
</dbReference>
<evidence type="ECO:0000256" key="8">
    <source>
        <dbReference type="RuleBase" id="RU004135"/>
    </source>
</evidence>
<evidence type="ECO:0000259" key="10">
    <source>
        <dbReference type="Pfam" id="PF02875"/>
    </source>
</evidence>
<evidence type="ECO:0000256" key="7">
    <source>
        <dbReference type="HAMAP-Rule" id="MF_00208"/>
    </source>
</evidence>
<comment type="similarity">
    <text evidence="1 7">Belongs to the MurCDEF family. MurE subfamily.</text>
</comment>
<accession>A0A451CZB7</accession>
<dbReference type="EMBL" id="LR217698">
    <property type="protein sequence ID" value="VFP78741.1"/>
    <property type="molecule type" value="Genomic_DNA"/>
</dbReference>
<dbReference type="Proteomes" id="UP000294364">
    <property type="component" value="Chromosome"/>
</dbReference>
<feature type="binding site" evidence="7">
    <location>
        <position position="157"/>
    </location>
    <ligand>
        <name>UDP-N-acetyl-alpha-D-muramoyl-L-alanyl-D-glutamate</name>
        <dbReference type="ChEBI" id="CHEBI:83900"/>
    </ligand>
</feature>
<dbReference type="Gene3D" id="3.40.1390.10">
    <property type="entry name" value="MurE/MurF, N-terminal domain"/>
    <property type="match status" value="1"/>
</dbReference>
<feature type="binding site" evidence="7">
    <location>
        <position position="390"/>
    </location>
    <ligand>
        <name>meso-2,6-diaminopimelate</name>
        <dbReference type="ChEBI" id="CHEBI:57791"/>
    </ligand>
</feature>
<dbReference type="OrthoDB" id="9800958at2"/>
<keyword evidence="2 7" id="KW-0132">Cell division</keyword>
<evidence type="ECO:0000313" key="12">
    <source>
        <dbReference type="EMBL" id="VFP78741.1"/>
    </source>
</evidence>
<comment type="PTM">
    <text evidence="7">Carboxylation is probably crucial for Mg(2+) binding and, consequently, for the gamma-phosphate positioning of ATP.</text>
</comment>
<dbReference type="SUPFAM" id="SSF53623">
    <property type="entry name" value="MurD-like peptide ligases, catalytic domain"/>
    <property type="match status" value="1"/>
</dbReference>
<comment type="caution">
    <text evidence="7">Lacks conserved residue(s) required for the propagation of feature annotation.</text>
</comment>
<comment type="pathway">
    <text evidence="7 8">Cell wall biogenesis; peptidoglycan biosynthesis.</text>
</comment>
<dbReference type="Pfam" id="PF08245">
    <property type="entry name" value="Mur_ligase_M"/>
    <property type="match status" value="1"/>
</dbReference>
<dbReference type="Gene3D" id="3.40.1190.10">
    <property type="entry name" value="Mur-like, catalytic domain"/>
    <property type="match status" value="1"/>
</dbReference>
<dbReference type="InterPro" id="IPR005761">
    <property type="entry name" value="UDP-N-AcMur-Glu-dNH2Pim_ligase"/>
</dbReference>
<sequence length="495" mass="54734">MENRNLNTLLNPWISNAPHCAIQEIKLDSRKVKPGDLFVAIKGHDNDGRFFISQAIANGAVAVIAETHITSNHGQIIDVHGIPIIYLTELPYHLSVLSGRFYHNPSDKMTVIGVTGTNGKTTVTHLIAQWVSLIGQTSAIMGTNGNGLYGKLVHTTNTTSSAIDIQKFLMTCLEKMVNLVAIEVSSHGLIQNRVSALKFSAAIFTNLSHDHLDYHGNITCYEDVKWLLFSTHKTQKIIINADDAIGKKWLLKLPNAVAVTINNQYQIRNHKEWLSATKIKYNENGISLNFESIWGDGYIKSSLIGSFNISNLLISLATLLSLSYPLDKLIKTASQLQSPSGRMEIFKGINQPKIIVDYAHTPDALKQVLVTLRSHCQGQLWCIFGCGGKRDIDKRALMGAIVEKLSDVVIITNDNPRNENPKKIIQDILSGFIYKKRAKVIMNRVEAISYAVITAQKKDTILVAGKGSENYQIIGTNNLNYSDRHIVASLVGVKA</sequence>
<dbReference type="SUPFAM" id="SSF53244">
    <property type="entry name" value="MurD-like peptide ligases, peptide-binding domain"/>
    <property type="match status" value="1"/>
</dbReference>
<keyword evidence="7 12" id="KW-0436">Ligase</keyword>
<evidence type="ECO:0000259" key="11">
    <source>
        <dbReference type="Pfam" id="PF08245"/>
    </source>
</evidence>
<keyword evidence="6 7" id="KW-0961">Cell wall biogenesis/degradation</keyword>
<feature type="binding site" evidence="7">
    <location>
        <begin position="158"/>
        <end position="159"/>
    </location>
    <ligand>
        <name>UDP-N-acetyl-alpha-D-muramoyl-L-alanyl-D-glutamate</name>
        <dbReference type="ChEBI" id="CHEBI:83900"/>
    </ligand>
</feature>
<comment type="function">
    <text evidence="7">Catalyzes the addition of meso-diaminopimelic acid to the nucleotide precursor UDP-N-acetylmuramoyl-L-alanyl-D-glutamate (UMAG) in the biosynthesis of bacterial cell-wall peptidoglycan.</text>
</comment>
<gene>
    <name evidence="7 12" type="primary">murE</name>
    <name evidence="12" type="ORF">ERCICURT3053_374</name>
</gene>
<feature type="domain" description="Mur ligase central" evidence="11">
    <location>
        <begin position="114"/>
        <end position="318"/>
    </location>
</feature>
<reference evidence="12 13" key="1">
    <citation type="submission" date="2019-02" db="EMBL/GenBank/DDBJ databases">
        <authorList>
            <person name="Manzano-Marin A."/>
            <person name="Manzano-Marin A."/>
        </authorList>
    </citation>
    <scope>NUCLEOTIDE SEQUENCE [LARGE SCALE GENOMIC DNA]</scope>
    <source>
        <strain evidence="12 13">ErCicurtihirsuta</strain>
    </source>
</reference>
<keyword evidence="5 7" id="KW-0131">Cell cycle</keyword>
<dbReference type="InterPro" id="IPR013221">
    <property type="entry name" value="Mur_ligase_cen"/>
</dbReference>
<dbReference type="NCBIfam" id="NF001123">
    <property type="entry name" value="PRK00139.1-1"/>
    <property type="match status" value="1"/>
</dbReference>
<dbReference type="InterPro" id="IPR004101">
    <property type="entry name" value="Mur_ligase_C"/>
</dbReference>
<dbReference type="GO" id="GO:0005737">
    <property type="term" value="C:cytoplasm"/>
    <property type="evidence" value="ECO:0007669"/>
    <property type="project" value="UniProtKB-SubCell"/>
</dbReference>
<feature type="binding site" evidence="7">
    <location>
        <position position="29"/>
    </location>
    <ligand>
        <name>UDP-N-acetyl-alpha-D-muramoyl-L-alanyl-D-glutamate</name>
        <dbReference type="ChEBI" id="CHEBI:83900"/>
    </ligand>
</feature>
<feature type="domain" description="Mur ligase N-terminal catalytic" evidence="9">
    <location>
        <begin position="22"/>
        <end position="68"/>
    </location>
</feature>
<comment type="cofactor">
    <cofactor evidence="7">
        <name>Mg(2+)</name>
        <dbReference type="ChEBI" id="CHEBI:18420"/>
    </cofactor>
</comment>
<dbReference type="UniPathway" id="UPA00219"/>
<dbReference type="InterPro" id="IPR000713">
    <property type="entry name" value="Mur_ligase_N"/>
</dbReference>
<dbReference type="EC" id="6.3.2.13" evidence="7"/>
<feature type="binding site" evidence="7">
    <location>
        <begin position="414"/>
        <end position="417"/>
    </location>
    <ligand>
        <name>meso-2,6-diaminopimelate</name>
        <dbReference type="ChEBI" id="CHEBI:57791"/>
    </ligand>
</feature>
<dbReference type="PANTHER" id="PTHR23135:SF4">
    <property type="entry name" value="UDP-N-ACETYLMURAMOYL-L-ALANYL-D-GLUTAMATE--2,6-DIAMINOPIMELATE LIGASE MURE HOMOLOG, CHLOROPLASTIC"/>
    <property type="match status" value="1"/>
</dbReference>
<evidence type="ECO:0000256" key="6">
    <source>
        <dbReference type="ARBA" id="ARBA00023316"/>
    </source>
</evidence>
<dbReference type="GO" id="GO:0071555">
    <property type="term" value="P:cell wall organization"/>
    <property type="evidence" value="ECO:0007669"/>
    <property type="project" value="UniProtKB-KW"/>
</dbReference>
<dbReference type="NCBIfam" id="NF001126">
    <property type="entry name" value="PRK00139.1-4"/>
    <property type="match status" value="1"/>
</dbReference>
<feature type="modified residue" description="N6-carboxylysine" evidence="7">
    <location>
        <position position="225"/>
    </location>
</feature>
<feature type="binding site" evidence="7">
    <location>
        <position position="185"/>
    </location>
    <ligand>
        <name>UDP-N-acetyl-alpha-D-muramoyl-L-alanyl-D-glutamate</name>
        <dbReference type="ChEBI" id="CHEBI:83900"/>
    </ligand>
</feature>
<keyword evidence="7" id="KW-0460">Magnesium</keyword>
<dbReference type="Gene3D" id="3.90.190.20">
    <property type="entry name" value="Mur ligase, C-terminal domain"/>
    <property type="match status" value="1"/>
</dbReference>
<evidence type="ECO:0000256" key="1">
    <source>
        <dbReference type="ARBA" id="ARBA00005898"/>
    </source>
</evidence>
<evidence type="ECO:0000256" key="3">
    <source>
        <dbReference type="ARBA" id="ARBA00022960"/>
    </source>
</evidence>
<keyword evidence="7" id="KW-0547">Nucleotide-binding</keyword>
<comment type="catalytic activity">
    <reaction evidence="7">
        <text>UDP-N-acetyl-alpha-D-muramoyl-L-alanyl-D-glutamate + meso-2,6-diaminopimelate + ATP = UDP-N-acetyl-alpha-D-muramoyl-L-alanyl-gamma-D-glutamyl-meso-2,6-diaminopimelate + ADP + phosphate + H(+)</text>
        <dbReference type="Rhea" id="RHEA:23676"/>
        <dbReference type="ChEBI" id="CHEBI:15378"/>
        <dbReference type="ChEBI" id="CHEBI:30616"/>
        <dbReference type="ChEBI" id="CHEBI:43474"/>
        <dbReference type="ChEBI" id="CHEBI:57791"/>
        <dbReference type="ChEBI" id="CHEBI:83900"/>
        <dbReference type="ChEBI" id="CHEBI:83905"/>
        <dbReference type="ChEBI" id="CHEBI:456216"/>
        <dbReference type="EC" id="6.3.2.13"/>
    </reaction>
</comment>
<dbReference type="GO" id="GO:0009252">
    <property type="term" value="P:peptidoglycan biosynthetic process"/>
    <property type="evidence" value="ECO:0007669"/>
    <property type="project" value="UniProtKB-UniRule"/>
</dbReference>
<dbReference type="GO" id="GO:0005524">
    <property type="term" value="F:ATP binding"/>
    <property type="evidence" value="ECO:0007669"/>
    <property type="project" value="UniProtKB-UniRule"/>
</dbReference>
<dbReference type="AlphaFoldDB" id="A0A451CZB7"/>
<dbReference type="Pfam" id="PF02875">
    <property type="entry name" value="Mur_ligase_C"/>
    <property type="match status" value="1"/>
</dbReference>
<feature type="binding site" evidence="7">
    <location>
        <position position="191"/>
    </location>
    <ligand>
        <name>UDP-N-acetyl-alpha-D-muramoyl-L-alanyl-D-glutamate</name>
        <dbReference type="ChEBI" id="CHEBI:83900"/>
    </ligand>
</feature>
<comment type="subcellular location">
    <subcellularLocation>
        <location evidence="7 8">Cytoplasm</location>
    </subcellularLocation>
</comment>
<feature type="binding site" evidence="7">
    <location>
        <position position="193"/>
    </location>
    <ligand>
        <name>UDP-N-acetyl-alpha-D-muramoyl-L-alanyl-D-glutamate</name>
        <dbReference type="ChEBI" id="CHEBI:83900"/>
    </ligand>
</feature>
<dbReference type="SUPFAM" id="SSF63418">
    <property type="entry name" value="MurE/MurF N-terminal domain"/>
    <property type="match status" value="1"/>
</dbReference>
<feature type="binding site" evidence="7">
    <location>
        <position position="27"/>
    </location>
    <ligand>
        <name>UDP-N-acetyl-alpha-D-muramoyl-L-alanyl-D-glutamate</name>
        <dbReference type="ChEBI" id="CHEBI:83900"/>
    </ligand>
</feature>
<dbReference type="RefSeq" id="WP_157992047.1">
    <property type="nucleotide sequence ID" value="NZ_LR217698.1"/>
</dbReference>
<feature type="binding site" evidence="7">
    <location>
        <begin position="116"/>
        <end position="122"/>
    </location>
    <ligand>
        <name>ATP</name>
        <dbReference type="ChEBI" id="CHEBI:30616"/>
    </ligand>
</feature>
<name>A0A451CZB7_9GAMM</name>
<evidence type="ECO:0000256" key="2">
    <source>
        <dbReference type="ARBA" id="ARBA00022618"/>
    </source>
</evidence>
<organism evidence="12 13">
    <name type="scientific">Candidatus Erwinia haradaeae</name>
    <dbReference type="NCBI Taxonomy" id="1922217"/>
    <lineage>
        <taxon>Bacteria</taxon>
        <taxon>Pseudomonadati</taxon>
        <taxon>Pseudomonadota</taxon>
        <taxon>Gammaproteobacteria</taxon>
        <taxon>Enterobacterales</taxon>
        <taxon>Erwiniaceae</taxon>
        <taxon>Erwinia</taxon>
    </lineage>
</organism>
<dbReference type="HAMAP" id="MF_00208">
    <property type="entry name" value="MurE"/>
    <property type="match status" value="1"/>
</dbReference>
<evidence type="ECO:0000313" key="13">
    <source>
        <dbReference type="Proteomes" id="UP000294364"/>
    </source>
</evidence>
<feature type="domain" description="Mur ligase C-terminal" evidence="10">
    <location>
        <begin position="341"/>
        <end position="467"/>
    </location>
</feature>
<proteinExistence type="inferred from homology"/>